<name>A0ABQ9HCX7_9NEOP</name>
<dbReference type="Proteomes" id="UP001159363">
    <property type="component" value="Chromosome 5"/>
</dbReference>
<gene>
    <name evidence="1" type="ORF">PR048_018669</name>
</gene>
<accession>A0ABQ9HCX7</accession>
<protein>
    <submittedName>
        <fullName evidence="1">Uncharacterized protein</fullName>
    </submittedName>
</protein>
<reference evidence="1 2" key="1">
    <citation type="submission" date="2023-02" db="EMBL/GenBank/DDBJ databases">
        <title>LHISI_Scaffold_Assembly.</title>
        <authorList>
            <person name="Stuart O.P."/>
            <person name="Cleave R."/>
            <person name="Magrath M.J.L."/>
            <person name="Mikheyev A.S."/>
        </authorList>
    </citation>
    <scope>NUCLEOTIDE SEQUENCE [LARGE SCALE GENOMIC DNA]</scope>
    <source>
        <strain evidence="1">Daus_M_001</strain>
        <tissue evidence="1">Leg muscle</tissue>
    </source>
</reference>
<organism evidence="1 2">
    <name type="scientific">Dryococelus australis</name>
    <dbReference type="NCBI Taxonomy" id="614101"/>
    <lineage>
        <taxon>Eukaryota</taxon>
        <taxon>Metazoa</taxon>
        <taxon>Ecdysozoa</taxon>
        <taxon>Arthropoda</taxon>
        <taxon>Hexapoda</taxon>
        <taxon>Insecta</taxon>
        <taxon>Pterygota</taxon>
        <taxon>Neoptera</taxon>
        <taxon>Polyneoptera</taxon>
        <taxon>Phasmatodea</taxon>
        <taxon>Verophasmatodea</taxon>
        <taxon>Anareolatae</taxon>
        <taxon>Phasmatidae</taxon>
        <taxon>Eurycanthinae</taxon>
        <taxon>Dryococelus</taxon>
    </lineage>
</organism>
<evidence type="ECO:0000313" key="2">
    <source>
        <dbReference type="Proteomes" id="UP001159363"/>
    </source>
</evidence>
<evidence type="ECO:0000313" key="1">
    <source>
        <dbReference type="EMBL" id="KAJ8882181.1"/>
    </source>
</evidence>
<comment type="caution">
    <text evidence="1">The sequence shown here is derived from an EMBL/GenBank/DDBJ whole genome shotgun (WGS) entry which is preliminary data.</text>
</comment>
<proteinExistence type="predicted"/>
<keyword evidence="2" id="KW-1185">Reference proteome</keyword>
<sequence>MLSVLQRHKRNTGRPRFVRAVRLEEVIRQRYDMPSTSTRSVAHQMCVPFNHVIDCGQMAAVSTAGRNNSQSTLGRGSLVVRLLASNLGEPGSIPGGVAPEYLHVEIVPDDVAGLWVFFFREPPVSFPFHSGPAPYSPRFTLIGSQDLDVQSRRNLSTHSFIHSDVSQTPARRCLKLESAPRCCSKADKLAICSRPAEDDIKGRQVRKGEHKLVPGNRLPPPPFSVFRRSTCSRLRSSNEGILLQLPNYVLSQVRCQGTFPADSGQANSCPPDRRLQLRMLNGADGIS</sequence>
<dbReference type="EMBL" id="JARBHB010000006">
    <property type="protein sequence ID" value="KAJ8882181.1"/>
    <property type="molecule type" value="Genomic_DNA"/>
</dbReference>